<comment type="caution">
    <text evidence="2">The sequence shown here is derived from an EMBL/GenBank/DDBJ whole genome shotgun (WGS) entry which is preliminary data.</text>
</comment>
<sequence length="165" mass="19557">MEEKLLIHWKYTDKEWENYVEKEKSNKVEDNIYMGIAIFVFGTIVLMLSRDTSLLTGLFFSIPFAILIPFLRIKLSYRHLKKGVKNPEIKVFTNSLLINNHKIVLFADKRHVRQLSIVDTEDNLQLLEFDVEWSTRNGPTNDEFRIPIPIDKMEEAQNFVKKHQF</sequence>
<gene>
    <name evidence="2" type="ORF">GCM10011416_04600</name>
</gene>
<reference evidence="2" key="1">
    <citation type="journal article" date="2014" name="Int. J. Syst. Evol. Microbiol.">
        <title>Complete genome sequence of Corynebacterium casei LMG S-19264T (=DSM 44701T), isolated from a smear-ripened cheese.</title>
        <authorList>
            <consortium name="US DOE Joint Genome Institute (JGI-PGF)"/>
            <person name="Walter F."/>
            <person name="Albersmeier A."/>
            <person name="Kalinowski J."/>
            <person name="Ruckert C."/>
        </authorList>
    </citation>
    <scope>NUCLEOTIDE SEQUENCE</scope>
    <source>
        <strain evidence="2">CGMCC 1.15763</strain>
    </source>
</reference>
<name>A0A917MB83_9FLAO</name>
<dbReference type="AlphaFoldDB" id="A0A917MB83"/>
<dbReference type="Proteomes" id="UP000633278">
    <property type="component" value="Unassembled WGS sequence"/>
</dbReference>
<keyword evidence="1" id="KW-1133">Transmembrane helix</keyword>
<dbReference type="RefSeq" id="WP_188597653.1">
    <property type="nucleotide sequence ID" value="NZ_BMJW01000001.1"/>
</dbReference>
<accession>A0A917MB83</accession>
<evidence type="ECO:0000313" key="2">
    <source>
        <dbReference type="EMBL" id="GGG91124.1"/>
    </source>
</evidence>
<evidence type="ECO:0000313" key="3">
    <source>
        <dbReference type="Proteomes" id="UP000633278"/>
    </source>
</evidence>
<dbReference type="EMBL" id="BMJW01000001">
    <property type="protein sequence ID" value="GGG91124.1"/>
    <property type="molecule type" value="Genomic_DNA"/>
</dbReference>
<feature type="transmembrane region" description="Helical" evidence="1">
    <location>
        <begin position="31"/>
        <end position="48"/>
    </location>
</feature>
<proteinExistence type="predicted"/>
<evidence type="ECO:0000256" key="1">
    <source>
        <dbReference type="SAM" id="Phobius"/>
    </source>
</evidence>
<reference evidence="2" key="2">
    <citation type="submission" date="2020-09" db="EMBL/GenBank/DDBJ databases">
        <authorList>
            <person name="Sun Q."/>
            <person name="Zhou Y."/>
        </authorList>
    </citation>
    <scope>NUCLEOTIDE SEQUENCE</scope>
    <source>
        <strain evidence="2">CGMCC 1.15763</strain>
    </source>
</reference>
<feature type="transmembrane region" description="Helical" evidence="1">
    <location>
        <begin position="54"/>
        <end position="73"/>
    </location>
</feature>
<keyword evidence="1" id="KW-0812">Transmembrane</keyword>
<protein>
    <submittedName>
        <fullName evidence="2">Uncharacterized protein</fullName>
    </submittedName>
</protein>
<organism evidence="2 3">
    <name type="scientific">Polaribacter pacificus</name>
    <dbReference type="NCBI Taxonomy" id="1775173"/>
    <lineage>
        <taxon>Bacteria</taxon>
        <taxon>Pseudomonadati</taxon>
        <taxon>Bacteroidota</taxon>
        <taxon>Flavobacteriia</taxon>
        <taxon>Flavobacteriales</taxon>
        <taxon>Flavobacteriaceae</taxon>
    </lineage>
</organism>
<keyword evidence="3" id="KW-1185">Reference proteome</keyword>
<keyword evidence="1" id="KW-0472">Membrane</keyword>